<dbReference type="OrthoDB" id="5292580at2"/>
<name>A0A2S5A266_9SPHI</name>
<evidence type="ECO:0000313" key="1">
    <source>
        <dbReference type="EMBL" id="POY36666.1"/>
    </source>
</evidence>
<dbReference type="InterPro" id="IPR025245">
    <property type="entry name" value="DUF4197"/>
</dbReference>
<proteinExistence type="predicted"/>
<dbReference type="Pfam" id="PF13852">
    <property type="entry name" value="DUF4197"/>
    <property type="match status" value="1"/>
</dbReference>
<protein>
    <submittedName>
        <fullName evidence="1">DUF4197 domain-containing protein</fullName>
    </submittedName>
</protein>
<sequence>MIRRVFFTIVLALSLTSCDSQSLLKQATDIYKQTTANGQLSNTDIANGLKQALNKGIDTAIAQVAKTDGFFKDQAVKILLPAELQKVDKTLRSIGMSSLADEGLKLMNRAAEDAAGKAKNIFVNAIKQMTFQDAFSILMGEKNAATQYLKKTTTTQLYSEFNPVIKNSLDVVGATKVWGQIMTKYNQLPMVTKVNPDLADYVTNKAMDGVFYKVEQEELAIRKDPVNRTTDILKKVFAKQDSK</sequence>
<reference evidence="1 2" key="1">
    <citation type="submission" date="2018-01" db="EMBL/GenBank/DDBJ databases">
        <authorList>
            <person name="Gaut B.S."/>
            <person name="Morton B.R."/>
            <person name="Clegg M.T."/>
            <person name="Duvall M.R."/>
        </authorList>
    </citation>
    <scope>NUCLEOTIDE SEQUENCE [LARGE SCALE GENOMIC DNA]</scope>
    <source>
        <strain evidence="1 2">HR-AV</strain>
    </source>
</reference>
<dbReference type="EMBL" id="PQVF01000006">
    <property type="protein sequence ID" value="POY36666.1"/>
    <property type="molecule type" value="Genomic_DNA"/>
</dbReference>
<comment type="caution">
    <text evidence="1">The sequence shown here is derived from an EMBL/GenBank/DDBJ whole genome shotgun (WGS) entry which is preliminary data.</text>
</comment>
<keyword evidence="2" id="KW-1185">Reference proteome</keyword>
<dbReference type="Proteomes" id="UP000236893">
    <property type="component" value="Unassembled WGS sequence"/>
</dbReference>
<gene>
    <name evidence="1" type="ORF">C3K47_09865</name>
</gene>
<evidence type="ECO:0000313" key="2">
    <source>
        <dbReference type="Proteomes" id="UP000236893"/>
    </source>
</evidence>
<dbReference type="RefSeq" id="WP_103788969.1">
    <property type="nucleotide sequence ID" value="NZ_PQVF01000006.1"/>
</dbReference>
<organism evidence="1 2">
    <name type="scientific">Solitalea longa</name>
    <dbReference type="NCBI Taxonomy" id="2079460"/>
    <lineage>
        <taxon>Bacteria</taxon>
        <taxon>Pseudomonadati</taxon>
        <taxon>Bacteroidota</taxon>
        <taxon>Sphingobacteriia</taxon>
        <taxon>Sphingobacteriales</taxon>
        <taxon>Sphingobacteriaceae</taxon>
        <taxon>Solitalea</taxon>
    </lineage>
</organism>
<dbReference type="AlphaFoldDB" id="A0A2S5A266"/>
<dbReference type="PROSITE" id="PS51257">
    <property type="entry name" value="PROKAR_LIPOPROTEIN"/>
    <property type="match status" value="1"/>
</dbReference>
<accession>A0A2S5A266</accession>